<proteinExistence type="predicted"/>
<name>A0ACD1ADJ2_9FIRM</name>
<reference evidence="1" key="1">
    <citation type="submission" date="2019-08" db="EMBL/GenBank/DDBJ databases">
        <title>Genome sequence of Clostridiales bacterium MT110.</title>
        <authorList>
            <person name="Cao J."/>
        </authorList>
    </citation>
    <scope>NUCLEOTIDE SEQUENCE</scope>
    <source>
        <strain evidence="1">MT110</strain>
    </source>
</reference>
<dbReference type="EMBL" id="CP042469">
    <property type="protein sequence ID" value="QOX64592.1"/>
    <property type="molecule type" value="Genomic_DNA"/>
</dbReference>
<evidence type="ECO:0000313" key="1">
    <source>
        <dbReference type="EMBL" id="QOX64592.1"/>
    </source>
</evidence>
<dbReference type="Proteomes" id="UP000594014">
    <property type="component" value="Chromosome"/>
</dbReference>
<keyword evidence="2" id="KW-1185">Reference proteome</keyword>
<organism evidence="1 2">
    <name type="scientific">Anoxybacterium hadale</name>
    <dbReference type="NCBI Taxonomy" id="3408580"/>
    <lineage>
        <taxon>Bacteria</taxon>
        <taxon>Bacillati</taxon>
        <taxon>Bacillota</taxon>
        <taxon>Clostridia</taxon>
        <taxon>Peptostreptococcales</taxon>
        <taxon>Anaerovoracaceae</taxon>
        <taxon>Anoxybacterium</taxon>
    </lineage>
</organism>
<sequence length="574" mass="62302">MNKKLILKIKESLSSVLPISIIVLVLNFTITPMPFGVRGLFLVGAALLITGMGLFTLGADTAMMPMGEQIGGQLIKSRKLSLLIVACLIMGTMITIAEPDLQVLAEQVPSVPNMVLILWVAAGVGVFLVVALLRILFQWRLSYILIGLYVGVFALGAFTSESYLAVAFDSGGVTTGPITVPFILALGIGLSSVRGGKSSHDDSFGLVALCSVGPILAVMIMGMFFNTTAGGHSFSNVEDITSLHDIFQLFGYALPKYAKEVAIALSPIIVFFILFQLFSLKLPKSQLIKLSIGIAYTYFGLVLFLAGVNIGFLPAGSYIGEYIGGLPYNWILIPLGMVMGFFIVAAEPAVHVLNDEVEVMTGGAVSKNAMLWSLSIGVAVSIGLAMIRVLTGTSIWFFLVPGYLIALALTFFVPKIFTAIAFDSGGVASGPMTATFLLPFTMGACEAVGGNILTDAFGVVAMVAMTPLITIQVMGLIYNFKMKDIAEEEEDFIEDIAEDIVEEEEGIEWYGQSCDVAEHYGWMVDTEFIENIEWASDLREEKIYNDRITDNDYIDFEELQKLVIREDFDDPRNR</sequence>
<protein>
    <submittedName>
        <fullName evidence="1">DUF1538 domain-containing protein</fullName>
    </submittedName>
</protein>
<accession>A0ACD1ADJ2</accession>
<evidence type="ECO:0000313" key="2">
    <source>
        <dbReference type="Proteomes" id="UP000594014"/>
    </source>
</evidence>
<gene>
    <name evidence="1" type="ORF">FRZ06_15210</name>
</gene>